<evidence type="ECO:0000256" key="1">
    <source>
        <dbReference type="SAM" id="MobiDB-lite"/>
    </source>
</evidence>
<evidence type="ECO:0000256" key="3">
    <source>
        <dbReference type="SAM" id="SignalP"/>
    </source>
</evidence>
<proteinExistence type="predicted"/>
<dbReference type="AlphaFoldDB" id="A0A0N4ZIB2"/>
<feature type="chain" id="PRO_5005891751" evidence="3">
    <location>
        <begin position="18"/>
        <end position="673"/>
    </location>
</feature>
<accession>A0A0N4ZIB2</accession>
<keyword evidence="2" id="KW-1133">Transmembrane helix</keyword>
<sequence length="673" mass="79796">MKLLLFIIIFLVETIFSKKAIWDGKNVDRSMYKMYVKGFNAKSDIKRLIKLESNIHYLKDGINVFNHITLINVPIFPIDVSHYTPKDNGVTLYRGSKEYIQTYALTHHSKNYFVKEEFSTCHLTHCELGVYIYHKRFGGYDLIKYEIAKFDYVLYVKLITLTGEYLFGSFKVDRNYFPLILCPYDNWVSPYSMVKFNPYERSGIEFGKFLKRHILLPIYKRHVEDNKFLCGYLKYMDGDELKIGFELLITKKGKNMKVKKINVTRDYFVCSDEEKETDYYHFTYNANYKRKIFMRYFNMENLDRIPLLHGEIIYLYKKSDNEIKKLLNDGFNYLRIKGEYPYPRVQPSCGLEINPIPGMLTLRRSDNKDITLNDSNLSDVKILYITNDLLEKRIGLECVIEGEVEESRHNLKYFYNNTFITELVSIDENNNVKTMHQINFANGFLKFGCILKPRFGNKLHKDSKFIKPLYFETIYDKNFIIRRKWENINGISIKCNKKSENKLTDMKVVINSKYKYKMSIEEHEHFFFDENTCVKFKHYEIRKIKDIIRKVKYECFYKSKSGIEFSMKFDGTVLQETITKNIDKKNSSLYGVLLISIITTTTASIIFIIVLIIVLRRKKSRRRHKVKLSKGGKYKYSKERSTSENSSESDSLTGDSQYINKLRTKQEVKNIKK</sequence>
<evidence type="ECO:0000256" key="2">
    <source>
        <dbReference type="SAM" id="Phobius"/>
    </source>
</evidence>
<feature type="signal peptide" evidence="3">
    <location>
        <begin position="1"/>
        <end position="17"/>
    </location>
</feature>
<keyword evidence="2" id="KW-0812">Transmembrane</keyword>
<dbReference type="WBParaSite" id="PTRK_0000766700.1">
    <property type="protein sequence ID" value="PTRK_0000766700.1"/>
    <property type="gene ID" value="PTRK_0000766700"/>
</dbReference>
<dbReference type="Proteomes" id="UP000038045">
    <property type="component" value="Unplaced"/>
</dbReference>
<evidence type="ECO:0000313" key="5">
    <source>
        <dbReference type="WBParaSite" id="PTRK_0000766700.1"/>
    </source>
</evidence>
<feature type="region of interest" description="Disordered" evidence="1">
    <location>
        <begin position="625"/>
        <end position="658"/>
    </location>
</feature>
<organism evidence="4 5">
    <name type="scientific">Parastrongyloides trichosuri</name>
    <name type="common">Possum-specific nematode worm</name>
    <dbReference type="NCBI Taxonomy" id="131310"/>
    <lineage>
        <taxon>Eukaryota</taxon>
        <taxon>Metazoa</taxon>
        <taxon>Ecdysozoa</taxon>
        <taxon>Nematoda</taxon>
        <taxon>Chromadorea</taxon>
        <taxon>Rhabditida</taxon>
        <taxon>Tylenchina</taxon>
        <taxon>Panagrolaimomorpha</taxon>
        <taxon>Strongyloidoidea</taxon>
        <taxon>Strongyloididae</taxon>
        <taxon>Parastrongyloides</taxon>
    </lineage>
</organism>
<keyword evidence="3" id="KW-0732">Signal</keyword>
<keyword evidence="2" id="KW-0472">Membrane</keyword>
<feature type="transmembrane region" description="Helical" evidence="2">
    <location>
        <begin position="589"/>
        <end position="615"/>
    </location>
</feature>
<evidence type="ECO:0000313" key="4">
    <source>
        <dbReference type="Proteomes" id="UP000038045"/>
    </source>
</evidence>
<name>A0A0N4ZIB2_PARTI</name>
<reference evidence="5" key="1">
    <citation type="submission" date="2017-02" db="UniProtKB">
        <authorList>
            <consortium name="WormBaseParasite"/>
        </authorList>
    </citation>
    <scope>IDENTIFICATION</scope>
</reference>
<keyword evidence="4" id="KW-1185">Reference proteome</keyword>
<protein>
    <submittedName>
        <fullName evidence="5">6-cysteine protein</fullName>
    </submittedName>
</protein>
<feature type="compositionally biased region" description="Basic residues" evidence="1">
    <location>
        <begin position="625"/>
        <end position="635"/>
    </location>
</feature>